<keyword evidence="1" id="KW-0732">Signal</keyword>
<organism evidence="2 3">
    <name type="scientific">Brevundimonas basaltis</name>
    <dbReference type="NCBI Taxonomy" id="472166"/>
    <lineage>
        <taxon>Bacteria</taxon>
        <taxon>Pseudomonadati</taxon>
        <taxon>Pseudomonadota</taxon>
        <taxon>Alphaproteobacteria</taxon>
        <taxon>Caulobacterales</taxon>
        <taxon>Caulobacteraceae</taxon>
        <taxon>Brevundimonas</taxon>
    </lineage>
</organism>
<gene>
    <name evidence="2" type="ORF">HNQ67_002083</name>
</gene>
<keyword evidence="3" id="KW-1185">Reference proteome</keyword>
<proteinExistence type="predicted"/>
<feature type="signal peptide" evidence="1">
    <location>
        <begin position="1"/>
        <end position="25"/>
    </location>
</feature>
<sequence>MRYQWTACMVAGAVAWGLAPTGTQAQTALPSATLRLHCFDNGADTTAAEAEGIMDLLAFAEAHDGEVVYLDAVIEADAGAGLCSRDLSEFPDQPWPEPGRARITIDPCRTAISEGEEGRHCWRDGMVDVQASGPPMARASTIVLPAQTDIPENLPYRIGGYGDWLNVQGPFVVHRYSGTGYDYATFHVPDAALPGVWERARLNAEVWKQGQAER</sequence>
<accession>A0A7W8MHD7</accession>
<dbReference type="AlphaFoldDB" id="A0A7W8MHD7"/>
<reference evidence="2 3" key="1">
    <citation type="submission" date="2020-08" db="EMBL/GenBank/DDBJ databases">
        <title>Genomic Encyclopedia of Type Strains, Phase IV (KMG-IV): sequencing the most valuable type-strain genomes for metagenomic binning, comparative biology and taxonomic classification.</title>
        <authorList>
            <person name="Goeker M."/>
        </authorList>
    </citation>
    <scope>NUCLEOTIDE SEQUENCE [LARGE SCALE GENOMIC DNA]</scope>
    <source>
        <strain evidence="2 3">DSM 25335</strain>
    </source>
</reference>
<evidence type="ECO:0000256" key="1">
    <source>
        <dbReference type="SAM" id="SignalP"/>
    </source>
</evidence>
<comment type="caution">
    <text evidence="2">The sequence shown here is derived from an EMBL/GenBank/DDBJ whole genome shotgun (WGS) entry which is preliminary data.</text>
</comment>
<evidence type="ECO:0000313" key="2">
    <source>
        <dbReference type="EMBL" id="MBB5292559.1"/>
    </source>
</evidence>
<evidence type="ECO:0000313" key="3">
    <source>
        <dbReference type="Proteomes" id="UP000566663"/>
    </source>
</evidence>
<dbReference type="EMBL" id="JACHFZ010000004">
    <property type="protein sequence ID" value="MBB5292559.1"/>
    <property type="molecule type" value="Genomic_DNA"/>
</dbReference>
<name>A0A7W8MHD7_9CAUL</name>
<dbReference type="RefSeq" id="WP_183255073.1">
    <property type="nucleotide sequence ID" value="NZ_BAAAFF010000001.1"/>
</dbReference>
<dbReference type="Proteomes" id="UP000566663">
    <property type="component" value="Unassembled WGS sequence"/>
</dbReference>
<protein>
    <submittedName>
        <fullName evidence="2">Uncharacterized protein</fullName>
    </submittedName>
</protein>
<feature type="chain" id="PRO_5030602628" evidence="1">
    <location>
        <begin position="26"/>
        <end position="214"/>
    </location>
</feature>